<keyword evidence="7" id="KW-0132">Cell division</keyword>
<dbReference type="Gene3D" id="3.40.710.10">
    <property type="entry name" value="DD-peptidase/beta-lactamase superfamily"/>
    <property type="match status" value="1"/>
</dbReference>
<keyword evidence="4" id="KW-1133">Transmembrane helix</keyword>
<evidence type="ECO:0000259" key="6">
    <source>
        <dbReference type="Pfam" id="PF03717"/>
    </source>
</evidence>
<dbReference type="InterPro" id="IPR005311">
    <property type="entry name" value="PBP_dimer"/>
</dbReference>
<evidence type="ECO:0000313" key="7">
    <source>
        <dbReference type="EMBL" id="TLD42597.1"/>
    </source>
</evidence>
<gene>
    <name evidence="7" type="ORF">JETT_1051</name>
</gene>
<keyword evidence="3 4" id="KW-0472">Membrane</keyword>
<keyword evidence="7" id="KW-0131">Cell cycle</keyword>
<dbReference type="Pfam" id="PF03717">
    <property type="entry name" value="PBP_dimer"/>
    <property type="match status" value="1"/>
</dbReference>
<evidence type="ECO:0000256" key="4">
    <source>
        <dbReference type="SAM" id="Phobius"/>
    </source>
</evidence>
<dbReference type="SUPFAM" id="SSF56601">
    <property type="entry name" value="beta-lactamase/transpeptidase-like"/>
    <property type="match status" value="1"/>
</dbReference>
<reference evidence="7 8" key="1">
    <citation type="submission" date="2019-04" db="EMBL/GenBank/DDBJ databases">
        <title>Genome of a novel bacterium Candidatus Jettenia ecosi reconstructed from metagenome of an anammox bioreactor.</title>
        <authorList>
            <person name="Mardanov A.V."/>
            <person name="Beletsky A.V."/>
            <person name="Ravin N.V."/>
            <person name="Botchkova E.A."/>
            <person name="Litti Y.V."/>
            <person name="Nozhevnikova A.N."/>
        </authorList>
    </citation>
    <scope>NUCLEOTIDE SEQUENCE [LARGE SCALE GENOMIC DNA]</scope>
    <source>
        <strain evidence="7">J2</strain>
    </source>
</reference>
<dbReference type="InterPro" id="IPR012338">
    <property type="entry name" value="Beta-lactam/transpept-like"/>
</dbReference>
<comment type="subcellular location">
    <subcellularLocation>
        <location evidence="1">Membrane</location>
    </subcellularLocation>
</comment>
<feature type="domain" description="Penicillin-binding protein transpeptidase" evidence="5">
    <location>
        <begin position="243"/>
        <end position="554"/>
    </location>
</feature>
<dbReference type="Gene3D" id="1.10.150.770">
    <property type="match status" value="1"/>
</dbReference>
<evidence type="ECO:0000259" key="5">
    <source>
        <dbReference type="Pfam" id="PF00905"/>
    </source>
</evidence>
<keyword evidence="2" id="KW-0121">Carboxypeptidase</keyword>
<dbReference type="InterPro" id="IPR036138">
    <property type="entry name" value="PBP_dimer_sf"/>
</dbReference>
<accession>A0A533QCX6</accession>
<keyword evidence="2" id="KW-0378">Hydrolase</keyword>
<dbReference type="InterPro" id="IPR001460">
    <property type="entry name" value="PCN-bd_Tpept"/>
</dbReference>
<dbReference type="Proteomes" id="UP000319783">
    <property type="component" value="Unassembled WGS sequence"/>
</dbReference>
<dbReference type="GO" id="GO:0008658">
    <property type="term" value="F:penicillin binding"/>
    <property type="evidence" value="ECO:0007669"/>
    <property type="project" value="InterPro"/>
</dbReference>
<evidence type="ECO:0000256" key="1">
    <source>
        <dbReference type="ARBA" id="ARBA00004370"/>
    </source>
</evidence>
<comment type="caution">
    <text evidence="7">The sequence shown here is derived from an EMBL/GenBank/DDBJ whole genome shotgun (WGS) entry which is preliminary data.</text>
</comment>
<keyword evidence="4" id="KW-0812">Transmembrane</keyword>
<protein>
    <submittedName>
        <fullName evidence="7">Cell division protein FtsI [Peptidoglycan synthetase]</fullName>
    </submittedName>
</protein>
<organism evidence="7 8">
    <name type="scientific">Candidatus Jettenia ecosi</name>
    <dbReference type="NCBI Taxonomy" id="2494326"/>
    <lineage>
        <taxon>Bacteria</taxon>
        <taxon>Pseudomonadati</taxon>
        <taxon>Planctomycetota</taxon>
        <taxon>Candidatus Brocadiia</taxon>
        <taxon>Candidatus Brocadiales</taxon>
        <taxon>Candidatus Brocadiaceae</taxon>
        <taxon>Candidatus Jettenia</taxon>
    </lineage>
</organism>
<evidence type="ECO:0000313" key="8">
    <source>
        <dbReference type="Proteomes" id="UP000319783"/>
    </source>
</evidence>
<dbReference type="AlphaFoldDB" id="A0A533QCX6"/>
<evidence type="ECO:0000256" key="2">
    <source>
        <dbReference type="ARBA" id="ARBA00022645"/>
    </source>
</evidence>
<dbReference type="Gene3D" id="3.30.450.330">
    <property type="match status" value="1"/>
</dbReference>
<dbReference type="PANTHER" id="PTHR30627">
    <property type="entry name" value="PEPTIDOGLYCAN D,D-TRANSPEPTIDASE"/>
    <property type="match status" value="1"/>
</dbReference>
<dbReference type="PANTHER" id="PTHR30627:SF1">
    <property type="entry name" value="PEPTIDOGLYCAN D,D-TRANSPEPTIDASE FTSI"/>
    <property type="match status" value="1"/>
</dbReference>
<proteinExistence type="predicted"/>
<sequence length="573" mass="64115">MLPLKKHRFWVNSIGVFFIAVFIFLAIRLAGIQIIDHDKYTKLAKAQQCKKIELPARRGSILDRNGNTLAESLQVGSIYADPTEVEDIPHVAYHLSKILKLNSSKLIKLLNKDKRFVWIKRKIGDEELRAIAKLSLKGVYMSHEYHRFYPNQQLGSHILGFTNIDEKGIEGIELSFDDMLTGKSGYKLIFRDALQRQIITPDSKVQLPKHGNTVVLTIDATIQHIVEEELGIACEKWMPSSATAIAMDPMTGEVLGMANYPTYNPNHFKKYHSNNRRNLAITDCYEPGSLMKPIVLSGLLEEGIVRPDDVLFCNNGVYEIKGRTLHDTHGGYGNLTVAEIVSYSSNIGMAKLGLLMGIQKMYQYLKQFKFGEKTGIELPGEIGGIFRPAKQWSDTYSLVSISIGHEVAVTPLQFITAFCTIPNGGVLLKPGIIRSMVSNDKKIKEEFPHPQLVRRVMNVNIARNMMNPILMKVVTEGTGKSANLFEYDLAGKTGTSQKTSGEGKRYSHEKYVGSFIAYAPAEQPRICVLVMINEPQNGAYYGGTVAAPAVREIIRRSLLYLGVEPLKFQMAMQ</sequence>
<evidence type="ECO:0000256" key="3">
    <source>
        <dbReference type="ARBA" id="ARBA00023136"/>
    </source>
</evidence>
<name>A0A533QCX6_9BACT</name>
<feature type="domain" description="Penicillin-binding protein dimerisation" evidence="6">
    <location>
        <begin position="54"/>
        <end position="198"/>
    </location>
</feature>
<dbReference type="Pfam" id="PF00905">
    <property type="entry name" value="Transpeptidase"/>
    <property type="match status" value="1"/>
</dbReference>
<dbReference type="GO" id="GO:0004180">
    <property type="term" value="F:carboxypeptidase activity"/>
    <property type="evidence" value="ECO:0007669"/>
    <property type="project" value="UniProtKB-KW"/>
</dbReference>
<dbReference type="GO" id="GO:0005886">
    <property type="term" value="C:plasma membrane"/>
    <property type="evidence" value="ECO:0007669"/>
    <property type="project" value="TreeGrafter"/>
</dbReference>
<dbReference type="EMBL" id="SULG01000016">
    <property type="protein sequence ID" value="TLD42597.1"/>
    <property type="molecule type" value="Genomic_DNA"/>
</dbReference>
<keyword evidence="2" id="KW-0645">Protease</keyword>
<dbReference type="SUPFAM" id="SSF56519">
    <property type="entry name" value="Penicillin binding protein dimerisation domain"/>
    <property type="match status" value="1"/>
</dbReference>
<dbReference type="Gene3D" id="3.90.1310.10">
    <property type="entry name" value="Penicillin-binding protein 2a (Domain 2)"/>
    <property type="match status" value="1"/>
</dbReference>
<feature type="transmembrane region" description="Helical" evidence="4">
    <location>
        <begin position="9"/>
        <end position="31"/>
    </location>
</feature>
<dbReference type="GO" id="GO:0051301">
    <property type="term" value="P:cell division"/>
    <property type="evidence" value="ECO:0007669"/>
    <property type="project" value="UniProtKB-KW"/>
</dbReference>
<dbReference type="GO" id="GO:0071555">
    <property type="term" value="P:cell wall organization"/>
    <property type="evidence" value="ECO:0007669"/>
    <property type="project" value="TreeGrafter"/>
</dbReference>
<dbReference type="InterPro" id="IPR050515">
    <property type="entry name" value="Beta-lactam/transpept"/>
</dbReference>